<feature type="chain" id="PRO_5011728409" evidence="2">
    <location>
        <begin position="25"/>
        <end position="292"/>
    </location>
</feature>
<dbReference type="AlphaFoldDB" id="A0A1I6MHV8"/>
<keyword evidence="4" id="KW-1185">Reference proteome</keyword>
<feature type="signal peptide" evidence="2">
    <location>
        <begin position="1"/>
        <end position="24"/>
    </location>
</feature>
<keyword evidence="2" id="KW-0732">Signal</keyword>
<sequence>MKITLFAVPFAAFALSFVSLEAHSQDGPTPPSAQVSSSSSLTQDAEPVKSVKLDDLPNAPSFLEAHLVAQATPPQEQESHAPPSGSLMGPLGPVPPLMTNKRLSFDDKLTIYTHQAFGPPALVFPALGAGLRMINPPNHYPHEWTDGAGAFGRLYGSALATQTSTRTAEFLAEAVLHDDPRYQPAAPGSNVGVRVFHAISYTFVDKTDSGHRTLAFSNFAGAAAGGFVGMSYLPNGFNDVTHAEQRTLTAFMGLGISNIFAEFAPQLAPIIHKLHLPQILPAWWVPEKPNHP</sequence>
<evidence type="ECO:0000313" key="4">
    <source>
        <dbReference type="Proteomes" id="UP000199024"/>
    </source>
</evidence>
<evidence type="ECO:0000256" key="1">
    <source>
        <dbReference type="SAM" id="MobiDB-lite"/>
    </source>
</evidence>
<gene>
    <name evidence="3" type="ORF">SAMN05421771_2672</name>
</gene>
<dbReference type="Proteomes" id="UP000199024">
    <property type="component" value="Unassembled WGS sequence"/>
</dbReference>
<dbReference type="STRING" id="474950.SAMN05421771_2672"/>
<organism evidence="3 4">
    <name type="scientific">Granulicella pectinivorans</name>
    <dbReference type="NCBI Taxonomy" id="474950"/>
    <lineage>
        <taxon>Bacteria</taxon>
        <taxon>Pseudomonadati</taxon>
        <taxon>Acidobacteriota</taxon>
        <taxon>Terriglobia</taxon>
        <taxon>Terriglobales</taxon>
        <taxon>Acidobacteriaceae</taxon>
        <taxon>Granulicella</taxon>
    </lineage>
</organism>
<name>A0A1I6MHV8_9BACT</name>
<proteinExistence type="predicted"/>
<evidence type="ECO:0000313" key="3">
    <source>
        <dbReference type="EMBL" id="SFS15242.1"/>
    </source>
</evidence>
<evidence type="ECO:0000256" key="2">
    <source>
        <dbReference type="SAM" id="SignalP"/>
    </source>
</evidence>
<dbReference type="EMBL" id="FOZL01000001">
    <property type="protein sequence ID" value="SFS15242.1"/>
    <property type="molecule type" value="Genomic_DNA"/>
</dbReference>
<feature type="region of interest" description="Disordered" evidence="1">
    <location>
        <begin position="70"/>
        <end position="90"/>
    </location>
</feature>
<protein>
    <submittedName>
        <fullName evidence="3">Uncharacterized protein</fullName>
    </submittedName>
</protein>
<feature type="region of interest" description="Disordered" evidence="1">
    <location>
        <begin position="23"/>
        <end position="47"/>
    </location>
</feature>
<accession>A0A1I6MHV8</accession>
<reference evidence="3 4" key="1">
    <citation type="submission" date="2016-10" db="EMBL/GenBank/DDBJ databases">
        <authorList>
            <person name="de Groot N.N."/>
        </authorList>
    </citation>
    <scope>NUCLEOTIDE SEQUENCE [LARGE SCALE GENOMIC DNA]</scope>
    <source>
        <strain evidence="3 4">DSM 21001</strain>
    </source>
</reference>